<sequence>MKLEESIVATIQQAGLGQPGKTLFHTHMPASVNKGIMVMARVPVMIDPYTGLRKGTFQVVVRAATIVEAHALAVQIMPVLTTEGAKRGEVRFLFIKPEHDPLVFPRTEGGQFEASVNYNFAANWE</sequence>
<dbReference type="EMBL" id="PP179318">
    <property type="protein sequence ID" value="XAI70023.1"/>
    <property type="molecule type" value="Genomic_DNA"/>
</dbReference>
<organism evidence="1">
    <name type="scientific">Pseudomonas phage Nican01</name>
    <dbReference type="NCBI Taxonomy" id="3138540"/>
    <lineage>
        <taxon>Viruses</taxon>
        <taxon>Duplodnaviria</taxon>
        <taxon>Heunggongvirae</taxon>
        <taxon>Uroviricota</taxon>
        <taxon>Caudoviricetes</taxon>
        <taxon>Nickievirus</taxon>
    </lineage>
</organism>
<name>A0AAU6W111_9CAUD</name>
<protein>
    <submittedName>
        <fullName evidence="1">Uncharacterized protein</fullName>
    </submittedName>
</protein>
<dbReference type="InterPro" id="IPR024411">
    <property type="entry name" value="Tail_terminator_phage"/>
</dbReference>
<evidence type="ECO:0000313" key="1">
    <source>
        <dbReference type="EMBL" id="XAI70023.1"/>
    </source>
</evidence>
<proteinExistence type="predicted"/>
<dbReference type="Pfam" id="PF12691">
    <property type="entry name" value="Phage_tail_terminator_6"/>
    <property type="match status" value="1"/>
</dbReference>
<accession>A0AAU6W111</accession>
<gene>
    <name evidence="1" type="ORF">Nican01_00010</name>
</gene>
<reference evidence="1" key="1">
    <citation type="journal article" date="2024" name="J. Gen. Virol.">
        <title>Novel phages of Pseudomonas syringae unveil numerous potential auxiliary metabolic genes.</title>
        <authorList>
            <person name="Feltin C."/>
            <person name="Garneau J.R."/>
            <person name="Morris C.E."/>
            <person name="Berard A."/>
            <person name="Torres-Barcelo C."/>
        </authorList>
    </citation>
    <scope>NUCLEOTIDE SEQUENCE</scope>
</reference>